<dbReference type="GO" id="GO:0005975">
    <property type="term" value="P:carbohydrate metabolic process"/>
    <property type="evidence" value="ECO:0007669"/>
    <property type="project" value="InterPro"/>
</dbReference>
<organism evidence="11 12">
    <name type="scientific">Syntrophus aciditrophicus (strain SB)</name>
    <dbReference type="NCBI Taxonomy" id="56780"/>
    <lineage>
        <taxon>Bacteria</taxon>
        <taxon>Pseudomonadati</taxon>
        <taxon>Thermodesulfobacteriota</taxon>
        <taxon>Syntrophia</taxon>
        <taxon>Syntrophales</taxon>
        <taxon>Syntrophaceae</taxon>
        <taxon>Syntrophus</taxon>
    </lineage>
</organism>
<evidence type="ECO:0000256" key="1">
    <source>
        <dbReference type="ARBA" id="ARBA00000439"/>
    </source>
</evidence>
<evidence type="ECO:0000256" key="2">
    <source>
        <dbReference type="ARBA" id="ARBA00005684"/>
    </source>
</evidence>
<dbReference type="Proteomes" id="UP000001933">
    <property type="component" value="Chromosome"/>
</dbReference>
<evidence type="ECO:0000256" key="7">
    <source>
        <dbReference type="ARBA" id="ARBA00023277"/>
    </source>
</evidence>
<dbReference type="STRING" id="56780.SYN_01069"/>
<proteinExistence type="inferred from homology"/>
<dbReference type="GO" id="GO:0004134">
    <property type="term" value="F:4-alpha-glucanotransferase activity"/>
    <property type="evidence" value="ECO:0007669"/>
    <property type="project" value="UniProtKB-EC"/>
</dbReference>
<evidence type="ECO:0000256" key="3">
    <source>
        <dbReference type="ARBA" id="ARBA00012560"/>
    </source>
</evidence>
<evidence type="ECO:0000313" key="12">
    <source>
        <dbReference type="Proteomes" id="UP000001933"/>
    </source>
</evidence>
<comment type="similarity">
    <text evidence="2 10">Belongs to the disproportionating enzyme family.</text>
</comment>
<dbReference type="NCBIfam" id="NF011080">
    <property type="entry name" value="PRK14508.1-3"/>
    <property type="match status" value="1"/>
</dbReference>
<name>Q2LX55_SYNAS</name>
<dbReference type="NCBIfam" id="TIGR00217">
    <property type="entry name" value="malQ"/>
    <property type="match status" value="1"/>
</dbReference>
<dbReference type="Gene3D" id="3.20.20.80">
    <property type="entry name" value="Glycosidases"/>
    <property type="match status" value="1"/>
</dbReference>
<dbReference type="FunCoup" id="Q2LX55">
    <property type="interactions" value="175"/>
</dbReference>
<dbReference type="SUPFAM" id="SSF51445">
    <property type="entry name" value="(Trans)glycosidases"/>
    <property type="match status" value="1"/>
</dbReference>
<protein>
    <recommendedName>
        <fullName evidence="4 10">4-alpha-glucanotransferase</fullName>
        <ecNumber evidence="3 10">2.4.1.25</ecNumber>
    </recommendedName>
    <alternativeName>
        <fullName evidence="8 10">Amylomaltase</fullName>
    </alternativeName>
    <alternativeName>
        <fullName evidence="9 10">Disproportionating enzyme</fullName>
    </alternativeName>
</protein>
<dbReference type="InParanoid" id="Q2LX55"/>
<gene>
    <name evidence="11" type="ORF">SYN_01069</name>
</gene>
<sequence length="501" mass="58220">MIKQRGSGILLHVTSLPSPYGIGDLGGEAYRFADFLAEAGQSFWEVLPLSPTLAIHRHSPYSSYSAFAGNPLLISPEFLCRDGLLTLTELEEAPCFSSDPVDYEQAAAFKERLFGLAFERFRSRGRVRSGRWTDFCEEQAFWLDDHALFAALKREFPYGTWQTWPPELRDRKPASLKKIRKKLALPIAREKFLQYLFFRQWLSLKEYCRRKRIHLIGDLPIYVAYDSADVWAHPELFKLSEEKKPLAVSGVPPDLFSRTGQLWGNPVYRWDILKETGYFWWMNRLRQGFQCCDFLRIDHFRGFISYWEVPAGEKTAVNGQWKKAPAEDFFRQLFKTFPCLPIIAEDLGATSADMREIMTRYEIPGMRPVLFAFDDSLPDNPCAPHNFPQNTIAYTGTHDLNTVRGWFSREATRQDKKRLFRYLGHRVTVSHVHWAVIRLAMMSVAQLVIFPLQDILGLDEKARMNLPGRLGGNWQWRFLPESLTPEIIQRLREMTELYGRL</sequence>
<keyword evidence="5 10" id="KW-0328">Glycosyltransferase</keyword>
<dbReference type="RefSeq" id="WP_011418681.1">
    <property type="nucleotide sequence ID" value="NC_007759.1"/>
</dbReference>
<evidence type="ECO:0000256" key="5">
    <source>
        <dbReference type="ARBA" id="ARBA00022676"/>
    </source>
</evidence>
<reference evidence="11 12" key="1">
    <citation type="journal article" date="2007" name="Proc. Natl. Acad. Sci. U.S.A.">
        <title>The genome of Syntrophus aciditrophicus: life at the thermodynamic limit of microbial growth.</title>
        <authorList>
            <person name="McInerney M.J."/>
            <person name="Rohlin L."/>
            <person name="Mouttaki H."/>
            <person name="Kim U."/>
            <person name="Krupp R.S."/>
            <person name="Rios-Hernandez L."/>
            <person name="Sieber J."/>
            <person name="Struchtemeyer C.G."/>
            <person name="Bhattacharyya A."/>
            <person name="Campbell J.W."/>
            <person name="Gunsalus R.P."/>
        </authorList>
    </citation>
    <scope>NUCLEOTIDE SEQUENCE [LARGE SCALE GENOMIC DNA]</scope>
    <source>
        <strain evidence="11 12">SB</strain>
    </source>
</reference>
<accession>Q2LX55</accession>
<dbReference type="PANTHER" id="PTHR32438">
    <property type="entry name" value="4-ALPHA-GLUCANOTRANSFERASE DPE1, CHLOROPLASTIC/AMYLOPLASTIC"/>
    <property type="match status" value="1"/>
</dbReference>
<evidence type="ECO:0000256" key="4">
    <source>
        <dbReference type="ARBA" id="ARBA00020295"/>
    </source>
</evidence>
<keyword evidence="6 10" id="KW-0808">Transferase</keyword>
<dbReference type="InterPro" id="IPR017853">
    <property type="entry name" value="GH"/>
</dbReference>
<comment type="catalytic activity">
    <reaction evidence="1 10">
        <text>Transfers a segment of a (1-&gt;4)-alpha-D-glucan to a new position in an acceptor, which may be glucose or a (1-&gt;4)-alpha-D-glucan.</text>
        <dbReference type="EC" id="2.4.1.25"/>
    </reaction>
</comment>
<dbReference type="KEGG" id="sat:SYN_01069"/>
<dbReference type="CAZy" id="GH77">
    <property type="family name" value="Glycoside Hydrolase Family 77"/>
</dbReference>
<dbReference type="EC" id="2.4.1.25" evidence="3 10"/>
<evidence type="ECO:0000256" key="9">
    <source>
        <dbReference type="ARBA" id="ARBA00031501"/>
    </source>
</evidence>
<dbReference type="PANTHER" id="PTHR32438:SF5">
    <property type="entry name" value="4-ALPHA-GLUCANOTRANSFERASE DPE1, CHLOROPLASTIC_AMYLOPLASTIC"/>
    <property type="match status" value="1"/>
</dbReference>
<dbReference type="AlphaFoldDB" id="Q2LX55"/>
<keyword evidence="12" id="KW-1185">Reference proteome</keyword>
<dbReference type="InterPro" id="IPR003385">
    <property type="entry name" value="Glyco_hydro_77"/>
</dbReference>
<dbReference type="HOGENOM" id="CLU_014132_1_0_7"/>
<dbReference type="eggNOG" id="COG1640">
    <property type="taxonomic scope" value="Bacteria"/>
</dbReference>
<dbReference type="EMBL" id="CP000252">
    <property type="protein sequence ID" value="ABC78665.1"/>
    <property type="molecule type" value="Genomic_DNA"/>
</dbReference>
<evidence type="ECO:0000256" key="10">
    <source>
        <dbReference type="RuleBase" id="RU361207"/>
    </source>
</evidence>
<evidence type="ECO:0000313" key="11">
    <source>
        <dbReference type="EMBL" id="ABC78665.1"/>
    </source>
</evidence>
<keyword evidence="7 10" id="KW-0119">Carbohydrate metabolism</keyword>
<evidence type="ECO:0000256" key="6">
    <source>
        <dbReference type="ARBA" id="ARBA00022679"/>
    </source>
</evidence>
<dbReference type="Pfam" id="PF02446">
    <property type="entry name" value="Glyco_hydro_77"/>
    <property type="match status" value="1"/>
</dbReference>
<evidence type="ECO:0000256" key="8">
    <source>
        <dbReference type="ARBA" id="ARBA00031423"/>
    </source>
</evidence>